<dbReference type="Pfam" id="PF01266">
    <property type="entry name" value="DAO"/>
    <property type="match status" value="1"/>
</dbReference>
<dbReference type="Gene3D" id="3.30.9.10">
    <property type="entry name" value="D-Amino Acid Oxidase, subunit A, domain 2"/>
    <property type="match status" value="1"/>
</dbReference>
<dbReference type="EMBL" id="JAQQWE010000002">
    <property type="protein sequence ID" value="KAK7961791.1"/>
    <property type="molecule type" value="Genomic_DNA"/>
</dbReference>
<dbReference type="InterPro" id="IPR006076">
    <property type="entry name" value="FAD-dep_OxRdtase"/>
</dbReference>
<dbReference type="SUPFAM" id="SSF51905">
    <property type="entry name" value="FAD/NAD(P)-binding domain"/>
    <property type="match status" value="1"/>
</dbReference>
<organism evidence="2 3">
    <name type="scientific">Apiospora aurea</name>
    <dbReference type="NCBI Taxonomy" id="335848"/>
    <lineage>
        <taxon>Eukaryota</taxon>
        <taxon>Fungi</taxon>
        <taxon>Dikarya</taxon>
        <taxon>Ascomycota</taxon>
        <taxon>Pezizomycotina</taxon>
        <taxon>Sordariomycetes</taxon>
        <taxon>Xylariomycetidae</taxon>
        <taxon>Amphisphaeriales</taxon>
        <taxon>Apiosporaceae</taxon>
        <taxon>Apiospora</taxon>
    </lineage>
</organism>
<gene>
    <name evidence="2" type="ORF">PG986_002616</name>
</gene>
<comment type="caution">
    <text evidence="2">The sequence shown here is derived from an EMBL/GenBank/DDBJ whole genome shotgun (WGS) entry which is preliminary data.</text>
</comment>
<accession>A0ABR1QPB7</accession>
<reference evidence="2 3" key="1">
    <citation type="submission" date="2023-01" db="EMBL/GenBank/DDBJ databases">
        <title>Analysis of 21 Apiospora genomes using comparative genomics revels a genus with tremendous synthesis potential of carbohydrate active enzymes and secondary metabolites.</title>
        <authorList>
            <person name="Sorensen T."/>
        </authorList>
    </citation>
    <scope>NUCLEOTIDE SEQUENCE [LARGE SCALE GENOMIC DNA]</scope>
    <source>
        <strain evidence="2 3">CBS 24483</strain>
    </source>
</reference>
<proteinExistence type="predicted"/>
<dbReference type="Proteomes" id="UP001391051">
    <property type="component" value="Unassembled WGS sequence"/>
</dbReference>
<feature type="domain" description="FAD dependent oxidoreductase" evidence="1">
    <location>
        <begin position="74"/>
        <end position="490"/>
    </location>
</feature>
<dbReference type="PANTHER" id="PTHR13847">
    <property type="entry name" value="SARCOSINE DEHYDROGENASE-RELATED"/>
    <property type="match status" value="1"/>
</dbReference>
<dbReference type="Gene3D" id="3.50.50.60">
    <property type="entry name" value="FAD/NAD(P)-binding domain"/>
    <property type="match status" value="1"/>
</dbReference>
<dbReference type="RefSeq" id="XP_066703902.1">
    <property type="nucleotide sequence ID" value="XM_066838838.1"/>
</dbReference>
<evidence type="ECO:0000313" key="2">
    <source>
        <dbReference type="EMBL" id="KAK7961791.1"/>
    </source>
</evidence>
<evidence type="ECO:0000259" key="1">
    <source>
        <dbReference type="Pfam" id="PF01266"/>
    </source>
</evidence>
<sequence length="541" mass="58060">MGAIISVVQDHARSLFSAITLLQDQWKDFQAAVARASLSPGLPVSNPSTPYWTQDPPYPELVKHQSAELPSQADVAIIGSGISGAAVAHCLLALGAKDSSAGARFDSVVVLEARDICSGATARNGGHIKASVYDVYPRFAKTMPPDRAVALTRFQLQHLDVLVDLCKARGIDAAEARQVETVDLFLDKTSFEKAVRHVEETKANLPEDATRTWQRKEAQEKFGTGETVAGAISYKAGAIWAYRFVTTLWHQLLAEFPDALSIETHTPVEAILADDPRAPKGYPYAIQTPRGTVFARNVVHATNGHASHLVPGLRRKITPAQAHMSAQKPGRLFSQDHGTHRSWGVVYENGFDYVTQRPPEPDAGSARQSQGDLLLGGGFVRSSKQGIDMIGLSDDGASLDGLTLAHIAGIFPAVFSPNWGGGAEFKQVWSGTLGFTGDLIPFVGKLGNSLTGRTPPDAVMSGPDEKPSGEWIAAGFSGEGMVWAWLAGTALGIIMSAREDDDMAGGPGWPAGRLLDWFPREILVSEQRLRSADLINLANQS</sequence>
<keyword evidence="3" id="KW-1185">Reference proteome</keyword>
<dbReference type="PANTHER" id="PTHR13847:SF213">
    <property type="entry name" value="DEPENDENT OXIDOREDUCTASE, PUTATIVE-RELATED"/>
    <property type="match status" value="1"/>
</dbReference>
<dbReference type="InterPro" id="IPR036188">
    <property type="entry name" value="FAD/NAD-bd_sf"/>
</dbReference>
<evidence type="ECO:0000313" key="3">
    <source>
        <dbReference type="Proteomes" id="UP001391051"/>
    </source>
</evidence>
<dbReference type="GeneID" id="92071900"/>
<name>A0ABR1QPB7_9PEZI</name>
<protein>
    <recommendedName>
        <fullName evidence="1">FAD dependent oxidoreductase domain-containing protein</fullName>
    </recommendedName>
</protein>